<dbReference type="GO" id="GO:0004325">
    <property type="term" value="F:ferrochelatase activity"/>
    <property type="evidence" value="ECO:0007669"/>
    <property type="project" value="UniProtKB-UniRule"/>
</dbReference>
<evidence type="ECO:0000313" key="11">
    <source>
        <dbReference type="EMBL" id="EAT12635.1"/>
    </source>
</evidence>
<keyword evidence="12" id="KW-1185">Reference proteome</keyword>
<feature type="binding site" evidence="9">
    <location>
        <position position="279"/>
    </location>
    <ligand>
        <name>Fe(2+)</name>
        <dbReference type="ChEBI" id="CHEBI:29033"/>
    </ligand>
</feature>
<evidence type="ECO:0000256" key="8">
    <source>
        <dbReference type="ARBA" id="ARBA00024536"/>
    </source>
</evidence>
<dbReference type="PANTHER" id="PTHR11108">
    <property type="entry name" value="FERROCHELATASE"/>
    <property type="match status" value="1"/>
</dbReference>
<keyword evidence="5 9" id="KW-0350">Heme biosynthesis</keyword>
<evidence type="ECO:0000256" key="6">
    <source>
        <dbReference type="ARBA" id="ARBA00023239"/>
    </source>
</evidence>
<evidence type="ECO:0000256" key="10">
    <source>
        <dbReference type="RuleBase" id="RU000607"/>
    </source>
</evidence>
<evidence type="ECO:0000256" key="4">
    <source>
        <dbReference type="ARBA" id="ARBA00023004"/>
    </source>
</evidence>
<dbReference type="EC" id="4.98.1.1" evidence="9 10"/>
<dbReference type="CDD" id="cd00419">
    <property type="entry name" value="Ferrochelatase_C"/>
    <property type="match status" value="1"/>
</dbReference>
<evidence type="ECO:0000256" key="5">
    <source>
        <dbReference type="ARBA" id="ARBA00023133"/>
    </source>
</evidence>
<comment type="catalytic activity">
    <reaction evidence="9 10">
        <text>heme b + 2 H(+) = protoporphyrin IX + Fe(2+)</text>
        <dbReference type="Rhea" id="RHEA:22584"/>
        <dbReference type="ChEBI" id="CHEBI:15378"/>
        <dbReference type="ChEBI" id="CHEBI:29033"/>
        <dbReference type="ChEBI" id="CHEBI:57306"/>
        <dbReference type="ChEBI" id="CHEBI:60344"/>
        <dbReference type="EC" id="4.98.1.1"/>
    </reaction>
</comment>
<keyword evidence="6 9" id="KW-0456">Lyase</keyword>
<comment type="pathway">
    <text evidence="9 10">Porphyrin-containing compound metabolism; protoheme biosynthesis; protoheme from protoporphyrin-IX: step 1/1.</text>
</comment>
<dbReference type="PANTHER" id="PTHR11108:SF1">
    <property type="entry name" value="FERROCHELATASE, MITOCHONDRIAL"/>
    <property type="match status" value="1"/>
</dbReference>
<dbReference type="NCBIfam" id="TIGR00109">
    <property type="entry name" value="hemH"/>
    <property type="match status" value="1"/>
</dbReference>
<comment type="subcellular location">
    <subcellularLocation>
        <location evidence="9 10">Cytoplasm</location>
    </subcellularLocation>
</comment>
<comment type="caution">
    <text evidence="11">The sequence shown here is derived from an EMBL/GenBank/DDBJ whole genome shotgun (WGS) entry which is preliminary data.</text>
</comment>
<dbReference type="UniPathway" id="UPA00252">
    <property type="reaction ID" value="UER00325"/>
</dbReference>
<feature type="binding site" evidence="9">
    <location>
        <position position="198"/>
    </location>
    <ligand>
        <name>Fe(2+)</name>
        <dbReference type="ChEBI" id="CHEBI:29033"/>
    </ligand>
</feature>
<dbReference type="OrthoDB" id="9809741at2"/>
<name>Q1N3F6_9GAMM</name>
<dbReference type="FunFam" id="3.40.50.1400:FF:000002">
    <property type="entry name" value="Ferrochelatase"/>
    <property type="match status" value="1"/>
</dbReference>
<dbReference type="EMBL" id="AAQH01000005">
    <property type="protein sequence ID" value="EAT12635.1"/>
    <property type="molecule type" value="Genomic_DNA"/>
</dbReference>
<dbReference type="SUPFAM" id="SSF53800">
    <property type="entry name" value="Chelatase"/>
    <property type="match status" value="1"/>
</dbReference>
<evidence type="ECO:0000256" key="3">
    <source>
        <dbReference type="ARBA" id="ARBA00022723"/>
    </source>
</evidence>
<sequence>MSQVKIGVLLVNLGTPEAPTAKAVRKYLAEFLWDRRVVDVPRPIWWLILNGIILRFRPGRVAKGYQSIWTEDGSPLMAISKRQQRALQDALDQQGLDIPVELAMTYGEPSMETAGRNLRQKGVEKMLVLPLYPQFSASTTGAVFDRLAKGLKRCPHLPEMRFVNEYHQHPLYIQALTNSVKEYWKEHGKGDKLMMSFHGIPQRYADNGDPYPRQCKATADALAHALDLKENEYLCTFQSRFGREEWVKPYTDHTLEDWGKSGVKRVDIISPAFSADCLETLEELEEENRENFLEAGGKEYHYIPCLNDRSDHIEMMSELVKTHICNW</sequence>
<gene>
    <name evidence="9" type="primary">hemH</name>
    <name evidence="11" type="ORF">RED65_13162</name>
</gene>
<dbReference type="AlphaFoldDB" id="Q1N3F6"/>
<dbReference type="Proteomes" id="UP000004263">
    <property type="component" value="Unassembled WGS sequence"/>
</dbReference>
<evidence type="ECO:0000256" key="2">
    <source>
        <dbReference type="ARBA" id="ARBA00022490"/>
    </source>
</evidence>
<dbReference type="InterPro" id="IPR033644">
    <property type="entry name" value="Ferrochelatase_C"/>
</dbReference>
<dbReference type="STRING" id="207949.RED65_13162"/>
<evidence type="ECO:0000256" key="7">
    <source>
        <dbReference type="ARBA" id="ARBA00023244"/>
    </source>
</evidence>
<evidence type="ECO:0000313" key="12">
    <source>
        <dbReference type="Proteomes" id="UP000004263"/>
    </source>
</evidence>
<dbReference type="CDD" id="cd03411">
    <property type="entry name" value="Ferrochelatase_N"/>
    <property type="match status" value="1"/>
</dbReference>
<evidence type="ECO:0000256" key="1">
    <source>
        <dbReference type="ARBA" id="ARBA00007718"/>
    </source>
</evidence>
<dbReference type="HOGENOM" id="CLU_018884_0_0_6"/>
<dbReference type="InterPro" id="IPR019772">
    <property type="entry name" value="Ferrochelatase_AS"/>
</dbReference>
<organism evidence="11 12">
    <name type="scientific">Bermanella marisrubri</name>
    <dbReference type="NCBI Taxonomy" id="207949"/>
    <lineage>
        <taxon>Bacteria</taxon>
        <taxon>Pseudomonadati</taxon>
        <taxon>Pseudomonadota</taxon>
        <taxon>Gammaproteobacteria</taxon>
        <taxon>Oceanospirillales</taxon>
        <taxon>Oceanospirillaceae</taxon>
        <taxon>Bermanella</taxon>
    </lineage>
</organism>
<comment type="catalytic activity">
    <reaction evidence="8">
        <text>Fe-coproporphyrin III + 2 H(+) = coproporphyrin III + Fe(2+)</text>
        <dbReference type="Rhea" id="RHEA:49572"/>
        <dbReference type="ChEBI" id="CHEBI:15378"/>
        <dbReference type="ChEBI" id="CHEBI:29033"/>
        <dbReference type="ChEBI" id="CHEBI:68438"/>
        <dbReference type="ChEBI" id="CHEBI:131725"/>
        <dbReference type="EC" id="4.99.1.9"/>
    </reaction>
    <physiologicalReaction direction="right-to-left" evidence="8">
        <dbReference type="Rhea" id="RHEA:49574"/>
    </physiologicalReaction>
</comment>
<comment type="function">
    <text evidence="9 10">Catalyzes the ferrous insertion into protoporphyrin IX.</text>
</comment>
<comment type="similarity">
    <text evidence="1 9 10">Belongs to the ferrochelatase family.</text>
</comment>
<keyword evidence="2 9" id="KW-0963">Cytoplasm</keyword>
<evidence type="ECO:0000256" key="9">
    <source>
        <dbReference type="HAMAP-Rule" id="MF_00323"/>
    </source>
</evidence>
<dbReference type="GO" id="GO:0046872">
    <property type="term" value="F:metal ion binding"/>
    <property type="evidence" value="ECO:0007669"/>
    <property type="project" value="UniProtKB-KW"/>
</dbReference>
<dbReference type="GO" id="GO:0005737">
    <property type="term" value="C:cytoplasm"/>
    <property type="evidence" value="ECO:0007669"/>
    <property type="project" value="UniProtKB-SubCell"/>
</dbReference>
<reference evidence="11 12" key="1">
    <citation type="submission" date="2006-03" db="EMBL/GenBank/DDBJ databases">
        <authorList>
            <person name="Pinhassi J."/>
            <person name="Pedros-Alio C."/>
            <person name="Ferriera S."/>
            <person name="Johnson J."/>
            <person name="Kravitz S."/>
            <person name="Halpern A."/>
            <person name="Remington K."/>
            <person name="Beeson K."/>
            <person name="Tran B."/>
            <person name="Rogers Y.-H."/>
            <person name="Friedman R."/>
            <person name="Venter J.C."/>
        </authorList>
    </citation>
    <scope>NUCLEOTIDE SEQUENCE [LARGE SCALE GENOMIC DNA]</scope>
    <source>
        <strain evidence="11 12">RED65</strain>
    </source>
</reference>
<dbReference type="PROSITE" id="PS00534">
    <property type="entry name" value="FERROCHELATASE"/>
    <property type="match status" value="1"/>
</dbReference>
<protein>
    <recommendedName>
        <fullName evidence="9 10">Ferrochelatase</fullName>
        <ecNumber evidence="9 10">4.98.1.1</ecNumber>
    </recommendedName>
    <alternativeName>
        <fullName evidence="9">Heme synthase</fullName>
    </alternativeName>
    <alternativeName>
        <fullName evidence="9">Protoheme ferro-lyase</fullName>
    </alternativeName>
</protein>
<keyword evidence="4 9" id="KW-0408">Iron</keyword>
<dbReference type="InterPro" id="IPR033659">
    <property type="entry name" value="Ferrochelatase_N"/>
</dbReference>
<keyword evidence="3 9" id="KW-0479">Metal-binding</keyword>
<dbReference type="Gene3D" id="3.40.50.1400">
    <property type="match status" value="2"/>
</dbReference>
<keyword evidence="7 9" id="KW-0627">Porphyrin biosynthesis</keyword>
<dbReference type="RefSeq" id="WP_007018424.1">
    <property type="nucleotide sequence ID" value="NZ_CH724117.1"/>
</dbReference>
<dbReference type="InterPro" id="IPR001015">
    <property type="entry name" value="Ferrochelatase"/>
</dbReference>
<dbReference type="GO" id="GO:0006783">
    <property type="term" value="P:heme biosynthetic process"/>
    <property type="evidence" value="ECO:0007669"/>
    <property type="project" value="UniProtKB-UniRule"/>
</dbReference>
<proteinExistence type="inferred from homology"/>
<accession>Q1N3F6</accession>
<dbReference type="HAMAP" id="MF_00323">
    <property type="entry name" value="Ferrochelatase"/>
    <property type="match status" value="1"/>
</dbReference>
<dbReference type="Pfam" id="PF00762">
    <property type="entry name" value="Ferrochelatase"/>
    <property type="match status" value="1"/>
</dbReference>